<feature type="transmembrane region" description="Helical" evidence="1">
    <location>
        <begin position="16"/>
        <end position="36"/>
    </location>
</feature>
<gene>
    <name evidence="2" type="ORF">ACFPET_16570</name>
</gene>
<dbReference type="RefSeq" id="WP_380623140.1">
    <property type="nucleotide sequence ID" value="NZ_JBHSDK010000022.1"/>
</dbReference>
<evidence type="ECO:0000256" key="1">
    <source>
        <dbReference type="SAM" id="Phobius"/>
    </source>
</evidence>
<protein>
    <submittedName>
        <fullName evidence="2">ComEA family DNA-binding protein</fullName>
    </submittedName>
</protein>
<keyword evidence="2" id="KW-0238">DNA-binding</keyword>
<dbReference type="SUPFAM" id="SSF47781">
    <property type="entry name" value="RuvA domain 2-like"/>
    <property type="match status" value="1"/>
</dbReference>
<reference evidence="3" key="1">
    <citation type="journal article" date="2019" name="Int. J. Syst. Evol. Microbiol.">
        <title>The Global Catalogue of Microorganisms (GCM) 10K type strain sequencing project: providing services to taxonomists for standard genome sequencing and annotation.</title>
        <authorList>
            <consortium name="The Broad Institute Genomics Platform"/>
            <consortium name="The Broad Institute Genome Sequencing Center for Infectious Disease"/>
            <person name="Wu L."/>
            <person name="Ma J."/>
        </authorList>
    </citation>
    <scope>NUCLEOTIDE SEQUENCE [LARGE SCALE GENOMIC DNA]</scope>
    <source>
        <strain evidence="3">IBRC-M 10908</strain>
    </source>
</reference>
<keyword evidence="1" id="KW-0812">Transmembrane</keyword>
<dbReference type="InterPro" id="IPR010994">
    <property type="entry name" value="RuvA_2-like"/>
</dbReference>
<dbReference type="Gene3D" id="1.10.150.280">
    <property type="entry name" value="AF1531-like domain"/>
    <property type="match status" value="1"/>
</dbReference>
<proteinExistence type="predicted"/>
<evidence type="ECO:0000313" key="3">
    <source>
        <dbReference type="Proteomes" id="UP001595823"/>
    </source>
</evidence>
<dbReference type="Pfam" id="PF12836">
    <property type="entry name" value="HHH_3"/>
    <property type="match status" value="1"/>
</dbReference>
<evidence type="ECO:0000313" key="2">
    <source>
        <dbReference type="EMBL" id="MFC4336816.1"/>
    </source>
</evidence>
<organism evidence="2 3">
    <name type="scientific">Salininema proteolyticum</name>
    <dbReference type="NCBI Taxonomy" id="1607685"/>
    <lineage>
        <taxon>Bacteria</taxon>
        <taxon>Bacillati</taxon>
        <taxon>Actinomycetota</taxon>
        <taxon>Actinomycetes</taxon>
        <taxon>Glycomycetales</taxon>
        <taxon>Glycomycetaceae</taxon>
        <taxon>Salininema</taxon>
    </lineage>
</organism>
<feature type="transmembrane region" description="Helical" evidence="1">
    <location>
        <begin position="48"/>
        <end position="74"/>
    </location>
</feature>
<dbReference type="Proteomes" id="UP001595823">
    <property type="component" value="Unassembled WGS sequence"/>
</dbReference>
<dbReference type="EMBL" id="JBHSDK010000022">
    <property type="protein sequence ID" value="MFC4336816.1"/>
    <property type="molecule type" value="Genomic_DNA"/>
</dbReference>
<dbReference type="GO" id="GO:0003677">
    <property type="term" value="F:DNA binding"/>
    <property type="evidence" value="ECO:0007669"/>
    <property type="project" value="UniProtKB-KW"/>
</dbReference>
<comment type="caution">
    <text evidence="2">The sequence shown here is derived from an EMBL/GenBank/DDBJ whole genome shotgun (WGS) entry which is preliminary data.</text>
</comment>
<keyword evidence="1" id="KW-0472">Membrane</keyword>
<sequence>MSDNTPANSDDEESSVPWISLASLGFATPFIFYNLAKGEPDKTYLKWAIAYGAAALLTVCSFGVLAPLLLFPWIGGSIHLFLIRDGHLPGKGKAISDSVKSMIESTTASADKDPVAEAKRLRTKARRTVASDPLLAKKMGIGRPDLDDRDADDGGLIDVNNAPAQAVETLPGISAQTAKDIVAHREAHGPFADADELIMSVSVNPKFEAQMREYTVFIP</sequence>
<keyword evidence="3" id="KW-1185">Reference proteome</keyword>
<name>A0ABV8U1W2_9ACTN</name>
<keyword evidence="1" id="KW-1133">Transmembrane helix</keyword>
<accession>A0ABV8U1W2</accession>